<dbReference type="Gene3D" id="1.10.510.10">
    <property type="entry name" value="Transferase(Phosphotransferase) domain 1"/>
    <property type="match status" value="1"/>
</dbReference>
<dbReference type="Pfam" id="PF00560">
    <property type="entry name" value="LRR_1"/>
    <property type="match status" value="7"/>
</dbReference>
<keyword evidence="5" id="KW-0732">Signal</keyword>
<dbReference type="PROSITE" id="PS51450">
    <property type="entry name" value="LRR"/>
    <property type="match status" value="1"/>
</dbReference>
<keyword evidence="7" id="KW-0547">Nucleotide-binding</keyword>
<dbReference type="Pfam" id="PF13855">
    <property type="entry name" value="LRR_8"/>
    <property type="match status" value="1"/>
</dbReference>
<gene>
    <name evidence="15" type="ORF">IFM89_018955</name>
</gene>
<dbReference type="FunFam" id="1.10.510.10:FF:000480">
    <property type="entry name" value="Pollen receptor-like kinase 1"/>
    <property type="match status" value="1"/>
</dbReference>
<dbReference type="InterPro" id="IPR000719">
    <property type="entry name" value="Prot_kinase_dom"/>
</dbReference>
<evidence type="ECO:0000256" key="6">
    <source>
        <dbReference type="ARBA" id="ARBA00022737"/>
    </source>
</evidence>
<dbReference type="InterPro" id="IPR001611">
    <property type="entry name" value="Leu-rich_rpt"/>
</dbReference>
<evidence type="ECO:0000256" key="3">
    <source>
        <dbReference type="ARBA" id="ARBA00022614"/>
    </source>
</evidence>
<keyword evidence="9 13" id="KW-1133">Transmembrane helix</keyword>
<name>A0A835I1C2_9MAGN</name>
<dbReference type="Pfam" id="PF00069">
    <property type="entry name" value="Pkinase"/>
    <property type="match status" value="1"/>
</dbReference>
<accession>A0A835I1C2</accession>
<feature type="domain" description="Protein kinase" evidence="14">
    <location>
        <begin position="780"/>
        <end position="1060"/>
    </location>
</feature>
<dbReference type="Gene3D" id="3.30.200.20">
    <property type="entry name" value="Phosphorylase Kinase, domain 1"/>
    <property type="match status" value="1"/>
</dbReference>
<evidence type="ECO:0000256" key="2">
    <source>
        <dbReference type="ARBA" id="ARBA00022553"/>
    </source>
</evidence>
<dbReference type="FunFam" id="3.30.200.20:FF:000486">
    <property type="entry name" value="Leucine-rich repeat receptor-like protein kinase"/>
    <property type="match status" value="1"/>
</dbReference>
<organism evidence="15 16">
    <name type="scientific">Coptis chinensis</name>
    <dbReference type="NCBI Taxonomy" id="261450"/>
    <lineage>
        <taxon>Eukaryota</taxon>
        <taxon>Viridiplantae</taxon>
        <taxon>Streptophyta</taxon>
        <taxon>Embryophyta</taxon>
        <taxon>Tracheophyta</taxon>
        <taxon>Spermatophyta</taxon>
        <taxon>Magnoliopsida</taxon>
        <taxon>Ranunculales</taxon>
        <taxon>Ranunculaceae</taxon>
        <taxon>Coptidoideae</taxon>
        <taxon>Coptis</taxon>
    </lineage>
</organism>
<dbReference type="InterPro" id="IPR011009">
    <property type="entry name" value="Kinase-like_dom_sf"/>
</dbReference>
<dbReference type="PANTHER" id="PTHR48003:SF5">
    <property type="entry name" value="OS07G0626500 PROTEIN"/>
    <property type="match status" value="1"/>
</dbReference>
<dbReference type="InterPro" id="IPR032675">
    <property type="entry name" value="LRR_dom_sf"/>
</dbReference>
<evidence type="ECO:0000313" key="16">
    <source>
        <dbReference type="Proteomes" id="UP000631114"/>
    </source>
</evidence>
<evidence type="ECO:0000256" key="11">
    <source>
        <dbReference type="ARBA" id="ARBA00023170"/>
    </source>
</evidence>
<feature type="transmembrane region" description="Helical" evidence="13">
    <location>
        <begin position="615"/>
        <end position="636"/>
    </location>
</feature>
<sequence length="1060" mass="115460">MSAHLNFRYAISLYLFLFNVVGVVVTVQCSSTSEAEVRSLFEFKKGIREDPLGNVFTTWNLTSNDVNSNGCPVNWFGVTCDQVDGNVIGVMLDDLGLIGELKFSTLTGLKMLKILSLSGNTLSGRLVPALGSMTSLERLDLSRNFFYGPVPARINDLWNLHYLNLSSNKFDGGFPSLSNLNQMKVLDLHSNELWGNVGDLFSQMRNVEQVDLSYNGFYGELSIDSEKILGLANTVRYLNLSHNKIDGDFFSEDLIKLFGNLEVLDLGNNGIRGQLPSFGSLSVFRVLRVGSNQLYGAMPEEFFAGSIPVEEVDLSHNGFSGLIYDINSTSLKVLNLSSNVLSGSLPSTLGVCAVIDMSRNLISGDISVIQNWGKSLEVIDLSSNVLSGSFPMLTTQFEKLISIKISNNSLVGDLPVALGISSRLSEVDLSSNQLSGFIPSRFLTIQTLTNLNLSGNQFSGPIPFPGSHTTELLVLPSSPQIESLDLSSNSLTGSLPSDIGNMGRLKLLDLGKNGLSGKIPDELSNLSFLEYLNLSNNKFNGKIPERLTSNLKVLNVSNNDLIGYVPHNLRNFPVSSFRPGNPSLILPGDIPPHDHGSGVPIGTGKHHNSKSAVRVAIIIASVGATLMIAFVLLAYYRAHFHQGSSGFGSQNISRDVNGLLARRSPFTFQRNTDPPATSLSFSNDHLLTANARSISGRKDFVNETVERGLPEKIIGGAESSKPVLQENDPTSGWRSSPGSSSSPNLIEVGEQPVVNSPDRLAGELFFLDSSIVFTAEELSRAPAEVLGRGSHGTLYKATLDSGHMLTVKWLRIGLVKHKKEFAREAKKIGAIRHPNVVSLRAYYWGPREQERLILADYVHGDSLSLHLYETTPRRYSRLSFSQRLKIAVDVARCLCYLHDRGLPHGNLKPTNVLLTVPDLTARLTDYGLHRLMTPAGTAEQLLNLGALGYGAPELTTAPKPIPSYKADVYALGVILMELLTRRSAGDIISGQSGAVDLTDWVRLCANEGRGMDCFDRDIANGEEPSKAMDELLATSLKCILPVNERPSIRTVFEDLCSISL</sequence>
<evidence type="ECO:0000256" key="4">
    <source>
        <dbReference type="ARBA" id="ARBA00022692"/>
    </source>
</evidence>
<dbReference type="InterPro" id="IPR053059">
    <property type="entry name" value="Inactive_SerThr-Kinase_ABA"/>
</dbReference>
<feature type="compositionally biased region" description="Low complexity" evidence="12">
    <location>
        <begin position="731"/>
        <end position="743"/>
    </location>
</feature>
<dbReference type="Pfam" id="PF08263">
    <property type="entry name" value="LRRNT_2"/>
    <property type="match status" value="1"/>
</dbReference>
<dbReference type="GO" id="GO:0009653">
    <property type="term" value="P:anatomical structure morphogenesis"/>
    <property type="evidence" value="ECO:0007669"/>
    <property type="project" value="UniProtKB-ARBA"/>
</dbReference>
<evidence type="ECO:0000256" key="9">
    <source>
        <dbReference type="ARBA" id="ARBA00022989"/>
    </source>
</evidence>
<dbReference type="Gene3D" id="3.80.10.10">
    <property type="entry name" value="Ribonuclease Inhibitor"/>
    <property type="match status" value="2"/>
</dbReference>
<protein>
    <recommendedName>
        <fullName evidence="14">Protein kinase domain-containing protein</fullName>
    </recommendedName>
</protein>
<keyword evidence="2" id="KW-0597">Phosphoprotein</keyword>
<dbReference type="AlphaFoldDB" id="A0A835I1C2"/>
<comment type="subcellular location">
    <subcellularLocation>
        <location evidence="1">Membrane</location>
        <topology evidence="1">Single-pass membrane protein</topology>
    </subcellularLocation>
</comment>
<dbReference type="FunFam" id="3.80.10.10:FF:000095">
    <property type="entry name" value="LRR receptor-like serine/threonine-protein kinase GSO1"/>
    <property type="match status" value="1"/>
</dbReference>
<evidence type="ECO:0000256" key="5">
    <source>
        <dbReference type="ARBA" id="ARBA00022729"/>
    </source>
</evidence>
<dbReference type="Pfam" id="PF13516">
    <property type="entry name" value="LRR_6"/>
    <property type="match status" value="1"/>
</dbReference>
<keyword evidence="16" id="KW-1185">Reference proteome</keyword>
<evidence type="ECO:0000256" key="12">
    <source>
        <dbReference type="SAM" id="MobiDB-lite"/>
    </source>
</evidence>
<dbReference type="SUPFAM" id="SSF52047">
    <property type="entry name" value="RNI-like"/>
    <property type="match status" value="1"/>
</dbReference>
<dbReference type="InterPro" id="IPR013210">
    <property type="entry name" value="LRR_N_plant-typ"/>
</dbReference>
<dbReference type="GO" id="GO:0016020">
    <property type="term" value="C:membrane"/>
    <property type="evidence" value="ECO:0007669"/>
    <property type="project" value="UniProtKB-SubCell"/>
</dbReference>
<evidence type="ECO:0000256" key="1">
    <source>
        <dbReference type="ARBA" id="ARBA00004167"/>
    </source>
</evidence>
<dbReference type="EMBL" id="JADFTS010000004">
    <property type="protein sequence ID" value="KAF9609870.1"/>
    <property type="molecule type" value="Genomic_DNA"/>
</dbReference>
<evidence type="ECO:0000313" key="15">
    <source>
        <dbReference type="EMBL" id="KAF9609870.1"/>
    </source>
</evidence>
<keyword evidence="10 13" id="KW-0472">Membrane</keyword>
<proteinExistence type="predicted"/>
<evidence type="ECO:0000256" key="13">
    <source>
        <dbReference type="SAM" id="Phobius"/>
    </source>
</evidence>
<comment type="caution">
    <text evidence="15">The sequence shown here is derived from an EMBL/GenBank/DDBJ whole genome shotgun (WGS) entry which is preliminary data.</text>
</comment>
<dbReference type="FunFam" id="3.80.10.10:FF:000383">
    <property type="entry name" value="Leucine-rich repeat receptor protein kinase EMS1"/>
    <property type="match status" value="1"/>
</dbReference>
<keyword evidence="6" id="KW-0677">Repeat</keyword>
<feature type="region of interest" description="Disordered" evidence="12">
    <location>
        <begin position="716"/>
        <end position="746"/>
    </location>
</feature>
<evidence type="ECO:0000256" key="8">
    <source>
        <dbReference type="ARBA" id="ARBA00022840"/>
    </source>
</evidence>
<dbReference type="PANTHER" id="PTHR48003">
    <property type="entry name" value="OS07G0626500 PROTEIN"/>
    <property type="match status" value="1"/>
</dbReference>
<dbReference type="GO" id="GO:0005524">
    <property type="term" value="F:ATP binding"/>
    <property type="evidence" value="ECO:0007669"/>
    <property type="project" value="UniProtKB-KW"/>
</dbReference>
<keyword evidence="3" id="KW-0433">Leucine-rich repeat</keyword>
<reference evidence="15 16" key="1">
    <citation type="submission" date="2020-10" db="EMBL/GenBank/DDBJ databases">
        <title>The Coptis chinensis genome and diversification of protoberbering-type alkaloids.</title>
        <authorList>
            <person name="Wang B."/>
            <person name="Shu S."/>
            <person name="Song C."/>
            <person name="Liu Y."/>
        </authorList>
    </citation>
    <scope>NUCLEOTIDE SEQUENCE [LARGE SCALE GENOMIC DNA]</scope>
    <source>
        <strain evidence="15">HL-2020</strain>
        <tissue evidence="15">Leaf</tissue>
    </source>
</reference>
<feature type="transmembrane region" description="Helical" evidence="13">
    <location>
        <begin position="7"/>
        <end position="27"/>
    </location>
</feature>
<dbReference type="FunFam" id="3.80.10.10:FF:000400">
    <property type="entry name" value="Nuclear pore complex protein NUP107"/>
    <property type="match status" value="1"/>
</dbReference>
<dbReference type="OrthoDB" id="5789657at2759"/>
<dbReference type="SUPFAM" id="SSF56112">
    <property type="entry name" value="Protein kinase-like (PK-like)"/>
    <property type="match status" value="1"/>
</dbReference>
<dbReference type="Proteomes" id="UP000631114">
    <property type="component" value="Unassembled WGS sequence"/>
</dbReference>
<keyword evidence="8" id="KW-0067">ATP-binding</keyword>
<keyword evidence="4 13" id="KW-0812">Transmembrane</keyword>
<keyword evidence="11" id="KW-0675">Receptor</keyword>
<dbReference type="GO" id="GO:0004672">
    <property type="term" value="F:protein kinase activity"/>
    <property type="evidence" value="ECO:0007669"/>
    <property type="project" value="InterPro"/>
</dbReference>
<evidence type="ECO:0000259" key="14">
    <source>
        <dbReference type="PROSITE" id="PS50011"/>
    </source>
</evidence>
<dbReference type="PROSITE" id="PS50011">
    <property type="entry name" value="PROTEIN_KINASE_DOM"/>
    <property type="match status" value="1"/>
</dbReference>
<evidence type="ECO:0000256" key="7">
    <source>
        <dbReference type="ARBA" id="ARBA00022741"/>
    </source>
</evidence>
<evidence type="ECO:0000256" key="10">
    <source>
        <dbReference type="ARBA" id="ARBA00023136"/>
    </source>
</evidence>
<dbReference type="GO" id="GO:0099402">
    <property type="term" value="P:plant organ development"/>
    <property type="evidence" value="ECO:0007669"/>
    <property type="project" value="UniProtKB-ARBA"/>
</dbReference>